<protein>
    <recommendedName>
        <fullName evidence="2">DDE-1 domain-containing protein</fullName>
    </recommendedName>
</protein>
<dbReference type="Proteomes" id="UP000681722">
    <property type="component" value="Unassembled WGS sequence"/>
</dbReference>
<feature type="non-terminal residue" evidence="3">
    <location>
        <position position="1"/>
    </location>
</feature>
<dbReference type="InterPro" id="IPR036397">
    <property type="entry name" value="RNaseH_sf"/>
</dbReference>
<proteinExistence type="predicted"/>
<evidence type="ECO:0000256" key="1">
    <source>
        <dbReference type="SAM" id="MobiDB-lite"/>
    </source>
</evidence>
<feature type="region of interest" description="Disordered" evidence="1">
    <location>
        <begin position="377"/>
        <end position="407"/>
    </location>
</feature>
<dbReference type="InterPro" id="IPR050863">
    <property type="entry name" value="CenT-Element_Derived"/>
</dbReference>
<dbReference type="OrthoDB" id="10072016at2759"/>
<dbReference type="InterPro" id="IPR004875">
    <property type="entry name" value="DDE_SF_endonuclease_dom"/>
</dbReference>
<dbReference type="EMBL" id="CAJOBC010102997">
    <property type="protein sequence ID" value="CAF4483235.1"/>
    <property type="molecule type" value="Genomic_DNA"/>
</dbReference>
<reference evidence="3" key="1">
    <citation type="submission" date="2021-02" db="EMBL/GenBank/DDBJ databases">
        <authorList>
            <person name="Nowell W R."/>
        </authorList>
    </citation>
    <scope>NUCLEOTIDE SEQUENCE</scope>
</reference>
<sequence length="482" mass="53804">MDRPSQIFNCDASGFADKTDTKKVIVANPTKFPYKKQGGTGGKSFHTVLFCVSASGVVLPPYIIYKAKNLYSDWYISGAGYNTSESGWMEESTFYERFKHFFIPPVANTTPKLILLILDEHSYHHSVRTIELTTENDIVLLCLPPNSTRILQPLDVAFFKPIKQKYREILDEYYQTSQHNDISKKVFPTLINKLFQSPAVRKVNIIKSFMNAGIYPLDKTFINSQKILKCNQQIEADITAATSDQHMTAKADFNTSLMDRSVPSESNSIINKIPSLNTSVWDHKDSLSNNQPEDVILQINTSVWDHDLDAPLDLSRPTTSTIALSSPLSPITAIRNSLRSLRPVIADQPPSKRIALHREAGQLLKTEQALEQMKEIEERGRKEKALRKKPVLTSSTPKRSAGKPKPKKKVCIMEDLLKDIDDPPVSSSEPFTSTTSTISRISTNQIVTASPPTTCASLLNIPKSSYTDPPSCVISSAPYNIP</sequence>
<dbReference type="Pfam" id="PF03184">
    <property type="entry name" value="DDE_1"/>
    <property type="match status" value="1"/>
</dbReference>
<dbReference type="GO" id="GO:0003677">
    <property type="term" value="F:DNA binding"/>
    <property type="evidence" value="ECO:0007669"/>
    <property type="project" value="TreeGrafter"/>
</dbReference>
<organism evidence="3 4">
    <name type="scientific">Didymodactylos carnosus</name>
    <dbReference type="NCBI Taxonomy" id="1234261"/>
    <lineage>
        <taxon>Eukaryota</taxon>
        <taxon>Metazoa</taxon>
        <taxon>Spiralia</taxon>
        <taxon>Gnathifera</taxon>
        <taxon>Rotifera</taxon>
        <taxon>Eurotatoria</taxon>
        <taxon>Bdelloidea</taxon>
        <taxon>Philodinida</taxon>
        <taxon>Philodinidae</taxon>
        <taxon>Didymodactylos</taxon>
    </lineage>
</organism>
<evidence type="ECO:0000313" key="4">
    <source>
        <dbReference type="Proteomes" id="UP000681722"/>
    </source>
</evidence>
<dbReference type="AlphaFoldDB" id="A0A8S2X9M8"/>
<name>A0A8S2X9M8_9BILA</name>
<evidence type="ECO:0000259" key="2">
    <source>
        <dbReference type="Pfam" id="PF03184"/>
    </source>
</evidence>
<dbReference type="Gene3D" id="3.30.420.10">
    <property type="entry name" value="Ribonuclease H-like superfamily/Ribonuclease H"/>
    <property type="match status" value="1"/>
</dbReference>
<gene>
    <name evidence="3" type="ORF">SRO942_LOCUS43943</name>
</gene>
<accession>A0A8S2X9M8</accession>
<dbReference type="PANTHER" id="PTHR19303">
    <property type="entry name" value="TRANSPOSON"/>
    <property type="match status" value="1"/>
</dbReference>
<dbReference type="GO" id="GO:0005634">
    <property type="term" value="C:nucleus"/>
    <property type="evidence" value="ECO:0007669"/>
    <property type="project" value="TreeGrafter"/>
</dbReference>
<evidence type="ECO:0000313" key="3">
    <source>
        <dbReference type="EMBL" id="CAF4483235.1"/>
    </source>
</evidence>
<dbReference type="PANTHER" id="PTHR19303:SF74">
    <property type="entry name" value="POGO TRANSPOSABLE ELEMENT WITH KRAB DOMAIN"/>
    <property type="match status" value="1"/>
</dbReference>
<comment type="caution">
    <text evidence="3">The sequence shown here is derived from an EMBL/GenBank/DDBJ whole genome shotgun (WGS) entry which is preliminary data.</text>
</comment>
<feature type="domain" description="DDE-1" evidence="2">
    <location>
        <begin position="47"/>
        <end position="190"/>
    </location>
</feature>